<keyword evidence="3" id="KW-1185">Reference proteome</keyword>
<dbReference type="Gene3D" id="3.40.190.10">
    <property type="entry name" value="Periplasmic binding protein-like II"/>
    <property type="match status" value="2"/>
</dbReference>
<dbReference type="PANTHER" id="PTHR43649:SF12">
    <property type="entry name" value="DIACETYLCHITOBIOSE BINDING PROTEIN DASA"/>
    <property type="match status" value="1"/>
</dbReference>
<keyword evidence="1" id="KW-0732">Signal</keyword>
<comment type="caution">
    <text evidence="2">The sequence shown here is derived from an EMBL/GenBank/DDBJ whole genome shotgun (WGS) entry which is preliminary data.</text>
</comment>
<organism evidence="2 3">
    <name type="scientific">Paenibacillus chungangensis</name>
    <dbReference type="NCBI Taxonomy" id="696535"/>
    <lineage>
        <taxon>Bacteria</taxon>
        <taxon>Bacillati</taxon>
        <taxon>Bacillota</taxon>
        <taxon>Bacilli</taxon>
        <taxon>Bacillales</taxon>
        <taxon>Paenibacillaceae</taxon>
        <taxon>Paenibacillus</taxon>
    </lineage>
</organism>
<dbReference type="Proteomes" id="UP001596989">
    <property type="component" value="Unassembled WGS sequence"/>
</dbReference>
<dbReference type="InterPro" id="IPR050490">
    <property type="entry name" value="Bact_solute-bd_prot1"/>
</dbReference>
<gene>
    <name evidence="2" type="ORF">ACFQ2I_02885</name>
</gene>
<dbReference type="RefSeq" id="WP_377562074.1">
    <property type="nucleotide sequence ID" value="NZ_JBHTJZ010000005.1"/>
</dbReference>
<evidence type="ECO:0000256" key="1">
    <source>
        <dbReference type="SAM" id="SignalP"/>
    </source>
</evidence>
<accession>A0ABW3HLF4</accession>
<dbReference type="EMBL" id="JBHTJZ010000005">
    <property type="protein sequence ID" value="MFD0958322.1"/>
    <property type="molecule type" value="Genomic_DNA"/>
</dbReference>
<dbReference type="PROSITE" id="PS51257">
    <property type="entry name" value="PROKAR_LIPOPROTEIN"/>
    <property type="match status" value="1"/>
</dbReference>
<protein>
    <submittedName>
        <fullName evidence="2">Extracellular solute-binding protein</fullName>
    </submittedName>
</protein>
<dbReference type="SUPFAM" id="SSF53850">
    <property type="entry name" value="Periplasmic binding protein-like II"/>
    <property type="match status" value="1"/>
</dbReference>
<proteinExistence type="predicted"/>
<dbReference type="PANTHER" id="PTHR43649">
    <property type="entry name" value="ARABINOSE-BINDING PROTEIN-RELATED"/>
    <property type="match status" value="1"/>
</dbReference>
<dbReference type="InterPro" id="IPR006059">
    <property type="entry name" value="SBP"/>
</dbReference>
<feature type="signal peptide" evidence="1">
    <location>
        <begin position="1"/>
        <end position="23"/>
    </location>
</feature>
<dbReference type="Pfam" id="PF01547">
    <property type="entry name" value="SBP_bac_1"/>
    <property type="match status" value="1"/>
</dbReference>
<name>A0ABW3HLF4_9BACL</name>
<reference evidence="3" key="1">
    <citation type="journal article" date="2019" name="Int. J. Syst. Evol. Microbiol.">
        <title>The Global Catalogue of Microorganisms (GCM) 10K type strain sequencing project: providing services to taxonomists for standard genome sequencing and annotation.</title>
        <authorList>
            <consortium name="The Broad Institute Genomics Platform"/>
            <consortium name="The Broad Institute Genome Sequencing Center for Infectious Disease"/>
            <person name="Wu L."/>
            <person name="Ma J."/>
        </authorList>
    </citation>
    <scope>NUCLEOTIDE SEQUENCE [LARGE SCALE GENOMIC DNA]</scope>
    <source>
        <strain evidence="3">CCUG 59129</strain>
    </source>
</reference>
<sequence length="560" mass="63789">MRRRRMNKIGTIMLIAIMLAACSETGQVERYSEATPVMTNTEAPRDSNGLYLLGQEPLHLTFYGHYSYYEMPKWGADPSSRWIRDQLNIHITQIGHEGNADHKLQQMIASGELPDLIWGERDSDLERMREAGMLVPLNAYIEKYPNLKQWASPKVLKMLQAEDGNIYYFPNYYTDKPYGNAGYVVNREIYSKLGSPKLETTDDLYSYLKEVKRRYPDVIPFETGIASEGHGIDQLFSAFKENNFSFTRYYAVVNGDKMTSIYKDEGFRESALFVAKLMREGLMTTNAMLQTEDQVLEKLRNGEVAVHASADPLRLASIANAELSRNNPDAGYICIPPIYKDGLDPEKIYPGTYNVLGWNVTAITTAAENPEALFAMLDWMTGPFGSAVQFWGPPGPTGFWDGFQEDGFTPNFTSRYGYDTEELTRIQSLSGKMIWVGNTKFLDETKLAYEETLPPNQRNWTTYWQKEVTWQSQGDATPFINLFPMPNSTEGVILERVKDIWLDARAYALYAQSDEEVLAILDDAHESSMDIGFQLYLDYITEKWHANLEALETVEPQGAK</sequence>
<feature type="chain" id="PRO_5047462256" evidence="1">
    <location>
        <begin position="24"/>
        <end position="560"/>
    </location>
</feature>
<evidence type="ECO:0000313" key="3">
    <source>
        <dbReference type="Proteomes" id="UP001596989"/>
    </source>
</evidence>
<evidence type="ECO:0000313" key="2">
    <source>
        <dbReference type="EMBL" id="MFD0958322.1"/>
    </source>
</evidence>